<dbReference type="Pfam" id="PF14620">
    <property type="entry name" value="YPEB_PepSY1-2"/>
    <property type="match status" value="1"/>
</dbReference>
<proteinExistence type="predicted"/>
<dbReference type="GO" id="GO:0009847">
    <property type="term" value="P:spore germination"/>
    <property type="evidence" value="ECO:0007669"/>
    <property type="project" value="InterPro"/>
</dbReference>
<evidence type="ECO:0000313" key="4">
    <source>
        <dbReference type="Proteomes" id="UP000632659"/>
    </source>
</evidence>
<sequence>MQKTFSRRGIVRVVSFAAALILGLSFFCYTNLKRAQKSELQLEYQYLKNIDDLTTHMDNIDNTLLKLLYSGSPTTMTPLASKLWRETGFAKECLSNLPVGSLRLENTYKFLSQAGDYTVSLSRQLADGNMISEEERENLTTLKGYTHSFLQEVLAVQDGVRSGSLSFERIKEDVSQTKDQVQTASFTEGFQEFEEGFSSYPTLIYDGPFSDNLLEREPEMVKSAKEVSREEAKSSVAKLLKISTDELKDDSDEAGKMPSYCFYSDNLNVAVTKQGGYLSYLVNSRQIGERSVSEEDCLQAAARFLNSMGYSSMKQTYYEINGNLITINYAATQDKVTCYPDLMKVSVAMDTGEVVRYDARGYLTNHKTRSDLAPTIEQGTLTEKISPLLTIQKTSLCVIPSDGTSEKFCYELECISEQGDHVLVYINAQTGKEEQLLILYIDENGTLTL</sequence>
<evidence type="ECO:0000313" key="3">
    <source>
        <dbReference type="EMBL" id="MBC8611574.1"/>
    </source>
</evidence>
<protein>
    <submittedName>
        <fullName evidence="3">Germination protein YpeB</fullName>
    </submittedName>
</protein>
<reference evidence="3" key="1">
    <citation type="submission" date="2020-08" db="EMBL/GenBank/DDBJ databases">
        <title>Genome public.</title>
        <authorList>
            <person name="Liu C."/>
            <person name="Sun Q."/>
        </authorList>
    </citation>
    <scope>NUCLEOTIDE SEQUENCE</scope>
    <source>
        <strain evidence="3">NSJ-15</strain>
    </source>
</reference>
<dbReference type="EMBL" id="JACRTL010000006">
    <property type="protein sequence ID" value="MBC8611574.1"/>
    <property type="molecule type" value="Genomic_DNA"/>
</dbReference>
<accession>A0A8J6TQV9</accession>
<dbReference type="AlphaFoldDB" id="A0A8J6TQV9"/>
<feature type="domain" description="Sporulation protein YpeB N-terminal" evidence="2">
    <location>
        <begin position="36"/>
        <end position="167"/>
    </location>
</feature>
<keyword evidence="4" id="KW-1185">Reference proteome</keyword>
<evidence type="ECO:0000259" key="1">
    <source>
        <dbReference type="Pfam" id="PF14620"/>
    </source>
</evidence>
<feature type="domain" description="Sporulation protein YpeB PepSY1 and PepSY2" evidence="1">
    <location>
        <begin position="188"/>
        <end position="370"/>
    </location>
</feature>
<dbReference type="Pfam" id="PF20769">
    <property type="entry name" value="YPEB_N"/>
    <property type="match status" value="1"/>
</dbReference>
<dbReference type="NCBIfam" id="TIGR02889">
    <property type="entry name" value="spore_YpeB"/>
    <property type="match status" value="1"/>
</dbReference>
<dbReference type="Proteomes" id="UP000632659">
    <property type="component" value="Unassembled WGS sequence"/>
</dbReference>
<comment type="caution">
    <text evidence="3">The sequence shown here is derived from an EMBL/GenBank/DDBJ whole genome shotgun (WGS) entry which is preliminary data.</text>
</comment>
<evidence type="ECO:0000259" key="2">
    <source>
        <dbReference type="Pfam" id="PF20769"/>
    </source>
</evidence>
<gene>
    <name evidence="3" type="primary">ypeB</name>
    <name evidence="3" type="ORF">H8702_10745</name>
</gene>
<dbReference type="RefSeq" id="WP_154825226.1">
    <property type="nucleotide sequence ID" value="NZ_JACRTL010000006.1"/>
</dbReference>
<organism evidence="3 4">
    <name type="scientific">Massiliimalia timonensis</name>
    <dbReference type="NCBI Taxonomy" id="1987501"/>
    <lineage>
        <taxon>Bacteria</taxon>
        <taxon>Bacillati</taxon>
        <taxon>Bacillota</taxon>
        <taxon>Clostridia</taxon>
        <taxon>Eubacteriales</taxon>
        <taxon>Oscillospiraceae</taxon>
        <taxon>Massiliimalia</taxon>
    </lineage>
</organism>
<name>A0A8J6TQV9_9FIRM</name>
<dbReference type="InterPro" id="IPR014239">
    <property type="entry name" value="YpeB_PepSY1-2"/>
</dbReference>
<dbReference type="InterPro" id="IPR048402">
    <property type="entry name" value="YpeB_N"/>
</dbReference>